<protein>
    <recommendedName>
        <fullName evidence="3">Isopenicillin N synthase-like Fe(2+) 2OG dioxygenase domain-containing protein</fullName>
    </recommendedName>
</protein>
<keyword evidence="2" id="KW-1185">Reference proteome</keyword>
<reference evidence="1 2" key="1">
    <citation type="submission" date="2019-01" db="EMBL/GenBank/DDBJ databases">
        <title>Sequencing of cultivated peanut Arachis hypogaea provides insights into genome evolution and oil improvement.</title>
        <authorList>
            <person name="Chen X."/>
        </authorList>
    </citation>
    <scope>NUCLEOTIDE SEQUENCE [LARGE SCALE GENOMIC DNA]</scope>
    <source>
        <strain evidence="2">cv. Fuhuasheng</strain>
        <tissue evidence="1">Leaves</tissue>
    </source>
</reference>
<dbReference type="SUPFAM" id="SSF51197">
    <property type="entry name" value="Clavaminate synthase-like"/>
    <property type="match status" value="1"/>
</dbReference>
<dbReference type="AlphaFoldDB" id="A0A445ED55"/>
<evidence type="ECO:0008006" key="3">
    <source>
        <dbReference type="Google" id="ProtNLM"/>
    </source>
</evidence>
<gene>
    <name evidence="1" type="ORF">Ahy_A02g007593</name>
</gene>
<accession>A0A445ED55</accession>
<evidence type="ECO:0000313" key="2">
    <source>
        <dbReference type="Proteomes" id="UP000289738"/>
    </source>
</evidence>
<comment type="caution">
    <text evidence="1">The sequence shown here is derived from an EMBL/GenBank/DDBJ whole genome shotgun (WGS) entry which is preliminary data.</text>
</comment>
<dbReference type="EMBL" id="SDMP01000002">
    <property type="protein sequence ID" value="RYR73249.1"/>
    <property type="molecule type" value="Genomic_DNA"/>
</dbReference>
<evidence type="ECO:0000313" key="1">
    <source>
        <dbReference type="EMBL" id="RYR73249.1"/>
    </source>
</evidence>
<organism evidence="1 2">
    <name type="scientific">Arachis hypogaea</name>
    <name type="common">Peanut</name>
    <dbReference type="NCBI Taxonomy" id="3818"/>
    <lineage>
        <taxon>Eukaryota</taxon>
        <taxon>Viridiplantae</taxon>
        <taxon>Streptophyta</taxon>
        <taxon>Embryophyta</taxon>
        <taxon>Tracheophyta</taxon>
        <taxon>Spermatophyta</taxon>
        <taxon>Magnoliopsida</taxon>
        <taxon>eudicotyledons</taxon>
        <taxon>Gunneridae</taxon>
        <taxon>Pentapetalae</taxon>
        <taxon>rosids</taxon>
        <taxon>fabids</taxon>
        <taxon>Fabales</taxon>
        <taxon>Fabaceae</taxon>
        <taxon>Papilionoideae</taxon>
        <taxon>50 kb inversion clade</taxon>
        <taxon>dalbergioids sensu lato</taxon>
        <taxon>Dalbergieae</taxon>
        <taxon>Pterocarpus clade</taxon>
        <taxon>Arachis</taxon>
    </lineage>
</organism>
<proteinExistence type="predicted"/>
<sequence length="77" mass="8846">MAQDLMVLVLESLDYLMEQWNPIWSNGKFHNVKHGVLSKETATRFTCGAFMLSQRDGNVDTPMELVDGHYRKFVANI</sequence>
<dbReference type="Proteomes" id="UP000289738">
    <property type="component" value="Chromosome A02"/>
</dbReference>
<name>A0A445ED55_ARAHY</name>